<feature type="region of interest" description="Disordered" evidence="1">
    <location>
        <begin position="54"/>
        <end position="83"/>
    </location>
</feature>
<dbReference type="Pfam" id="PF05065">
    <property type="entry name" value="Phage_capsid"/>
    <property type="match status" value="1"/>
</dbReference>
<proteinExistence type="predicted"/>
<reference evidence="3 4" key="1">
    <citation type="journal article" date="2013" name="Genome Biol. Evol.">
        <title>Genomic Diversity of "Deep Ecotype" Alteromonas macleodii Isolates: Evidence for Pan-Mediterranean Clonal Frames.</title>
        <authorList>
            <person name="Lopez-Perez M."/>
            <person name="Gonzaga A."/>
            <person name="Rodriguez-Valera F."/>
        </authorList>
    </citation>
    <scope>NUCLEOTIDE SEQUENCE [LARGE SCALE GENOMIC DNA]</scope>
    <source>
        <strain evidence="4">'English Channel 615'</strain>
    </source>
</reference>
<sequence length="345" mass="37163">MQHQSIENRNFADLIANARPEQIPTFNDEGDFRGYKHTAPSDFSVSLDDSVVTNDERATLPEATRSTLRRDMTTANSSSLSNASQPNTFTWKHMILASGILARAGTSFDTSGNFEGTPFFPGFDSHFGTAWLGENAEIPESTASTVNFPYSIHTVGAFSLASRYITKLAPALIPQVKIGQGIAIKNAVEQALIAGDSTTNPNQPDGLVKQITEQTLVGASKTGLIILSETLEVLESNGLDKDALSVVMSPDVAKKMRQETGAKSHPALSLPTNRMLVSKFMPTGTLIAGRYSDYQAVTSSEIQFLAHTYTPAGQPETGATRIRSLFDVDAKVLNQESFVKVTGIA</sequence>
<organism evidence="3 4">
    <name type="scientific">Alteromonas mediterranea 615</name>
    <dbReference type="NCBI Taxonomy" id="1300253"/>
    <lineage>
        <taxon>Bacteria</taxon>
        <taxon>Pseudomonadati</taxon>
        <taxon>Pseudomonadota</taxon>
        <taxon>Gammaproteobacteria</taxon>
        <taxon>Alteromonadales</taxon>
        <taxon>Alteromonadaceae</taxon>
        <taxon>Alteromonas/Salinimonas group</taxon>
        <taxon>Alteromonas</taxon>
    </lineage>
</organism>
<dbReference type="PATRIC" id="fig|1300253.3.peg.1970"/>
<dbReference type="SUPFAM" id="SSF56563">
    <property type="entry name" value="Major capsid protein gp5"/>
    <property type="match status" value="1"/>
</dbReference>
<evidence type="ECO:0000313" key="3">
    <source>
        <dbReference type="EMBL" id="AGP77899.1"/>
    </source>
</evidence>
<evidence type="ECO:0000256" key="1">
    <source>
        <dbReference type="SAM" id="MobiDB-lite"/>
    </source>
</evidence>
<gene>
    <name evidence="3" type="ORF">I633_09470</name>
</gene>
<evidence type="ECO:0000259" key="2">
    <source>
        <dbReference type="Pfam" id="PF05065"/>
    </source>
</evidence>
<dbReference type="KEGG" id="amh:I633_09470"/>
<dbReference type="AlphaFoldDB" id="S5AET0"/>
<feature type="compositionally biased region" description="Low complexity" evidence="1">
    <location>
        <begin position="73"/>
        <end position="83"/>
    </location>
</feature>
<name>S5AET0_9ALTE</name>
<dbReference type="EMBL" id="CP004846">
    <property type="protein sequence ID" value="AGP77899.1"/>
    <property type="molecule type" value="Genomic_DNA"/>
</dbReference>
<evidence type="ECO:0000313" key="4">
    <source>
        <dbReference type="Proteomes" id="UP000014909"/>
    </source>
</evidence>
<dbReference type="BioCyc" id="AMAC1300253:G12YX-1512-MONOMER"/>
<feature type="domain" description="Phage capsid-like C-terminal" evidence="2">
    <location>
        <begin position="115"/>
        <end position="342"/>
    </location>
</feature>
<dbReference type="HOGENOM" id="CLU_803252_0_0_6"/>
<accession>S5AET0</accession>
<dbReference type="InterPro" id="IPR054612">
    <property type="entry name" value="Phage_capsid-like_C"/>
</dbReference>
<dbReference type="Proteomes" id="UP000014909">
    <property type="component" value="Chromosome"/>
</dbReference>
<protein>
    <recommendedName>
        <fullName evidence="2">Phage capsid-like C-terminal domain-containing protein</fullName>
    </recommendedName>
</protein>